<evidence type="ECO:0000313" key="1">
    <source>
        <dbReference type="EMBL" id="MBE9069208.1"/>
    </source>
</evidence>
<protein>
    <submittedName>
        <fullName evidence="1">Uncharacterized protein</fullName>
    </submittedName>
</protein>
<reference evidence="1" key="1">
    <citation type="submission" date="2020-10" db="EMBL/GenBank/DDBJ databases">
        <authorList>
            <person name="Castelo-Branco R."/>
            <person name="Eusebio N."/>
            <person name="Adriana R."/>
            <person name="Vieira A."/>
            <person name="Brugerolle De Fraissinette N."/>
            <person name="Rezende De Castro R."/>
            <person name="Schneider M.P."/>
            <person name="Vasconcelos V."/>
            <person name="Leao P.N."/>
        </authorList>
    </citation>
    <scope>NUCLEOTIDE SEQUENCE</scope>
    <source>
        <strain evidence="1">LEGE 11479</strain>
    </source>
</reference>
<comment type="caution">
    <text evidence="1">The sequence shown here is derived from an EMBL/GenBank/DDBJ whole genome shotgun (WGS) entry which is preliminary data.</text>
</comment>
<organism evidence="1 2">
    <name type="scientific">Leptolyngbya cf. ectocarpi LEGE 11479</name>
    <dbReference type="NCBI Taxonomy" id="1828722"/>
    <lineage>
        <taxon>Bacteria</taxon>
        <taxon>Bacillati</taxon>
        <taxon>Cyanobacteriota</taxon>
        <taxon>Cyanophyceae</taxon>
        <taxon>Leptolyngbyales</taxon>
        <taxon>Leptolyngbyaceae</taxon>
        <taxon>Leptolyngbya group</taxon>
        <taxon>Leptolyngbya</taxon>
    </lineage>
</organism>
<dbReference type="Proteomes" id="UP000615026">
    <property type="component" value="Unassembled WGS sequence"/>
</dbReference>
<gene>
    <name evidence="1" type="ORF">IQ260_21415</name>
</gene>
<proteinExistence type="predicted"/>
<sequence>MRSCLASDWGLAAAETQSLLLAAGVSIDSWDLQNLSIHIHKVFETLIDGYEYSFIFSPVIEHLHDIESEKGRLEAAALVIPKFEPLMFTLGPMLHELKALYFSSINRHLVGFMTTHMHFTQRLILSHLSIDERLWLAPYLQLLDELTCMPWQRICSMASAVTYHPDVVALVKRMLPKIGSISLLTYQKALQTYPHHISYQGRLHSEAVQRSSMRDLNMFQTYIWLCFLEGNMSAIEKKLLPICVQSFSLTNVKWELVNFAIKTLIESIHEQLTPAESALFTANSEAIQALFINAAPATNQGYLVKQQLQGAKRLTNVSYTWRP</sequence>
<evidence type="ECO:0000313" key="2">
    <source>
        <dbReference type="Proteomes" id="UP000615026"/>
    </source>
</evidence>
<name>A0A928ZXF3_LEPEC</name>
<keyword evidence="2" id="KW-1185">Reference proteome</keyword>
<dbReference type="AlphaFoldDB" id="A0A928ZXF3"/>
<dbReference type="EMBL" id="JADEXP010000248">
    <property type="protein sequence ID" value="MBE9069208.1"/>
    <property type="molecule type" value="Genomic_DNA"/>
</dbReference>
<dbReference type="RefSeq" id="WP_193995121.1">
    <property type="nucleotide sequence ID" value="NZ_JADEXP010000248.1"/>
</dbReference>
<accession>A0A928ZXF3</accession>